<evidence type="ECO:0000313" key="1">
    <source>
        <dbReference type="EMBL" id="HJB59685.1"/>
    </source>
</evidence>
<name>A0A9D2S8S0_9FIRM</name>
<reference evidence="1" key="2">
    <citation type="submission" date="2021-04" db="EMBL/GenBank/DDBJ databases">
        <authorList>
            <person name="Gilroy R."/>
        </authorList>
    </citation>
    <scope>NUCLEOTIDE SEQUENCE</scope>
    <source>
        <strain evidence="1">ChiHjej9B8-13557</strain>
    </source>
</reference>
<accession>A0A9D2S8S0</accession>
<gene>
    <name evidence="1" type="ORF">H9771_08565</name>
</gene>
<protein>
    <submittedName>
        <fullName evidence="1">Uncharacterized protein</fullName>
    </submittedName>
</protein>
<organism evidence="1 2">
    <name type="scientific">Candidatus Faecalibacterium faecipullorum</name>
    <dbReference type="NCBI Taxonomy" id="2838578"/>
    <lineage>
        <taxon>Bacteria</taxon>
        <taxon>Bacillati</taxon>
        <taxon>Bacillota</taxon>
        <taxon>Clostridia</taxon>
        <taxon>Eubacteriales</taxon>
        <taxon>Oscillospiraceae</taxon>
        <taxon>Faecalibacterium</taxon>
    </lineage>
</organism>
<evidence type="ECO:0000313" key="2">
    <source>
        <dbReference type="Proteomes" id="UP000824211"/>
    </source>
</evidence>
<proteinExistence type="predicted"/>
<dbReference type="Proteomes" id="UP000824211">
    <property type="component" value="Unassembled WGS sequence"/>
</dbReference>
<comment type="caution">
    <text evidence="1">The sequence shown here is derived from an EMBL/GenBank/DDBJ whole genome shotgun (WGS) entry which is preliminary data.</text>
</comment>
<sequence length="132" mass="14453">MEPDAIRDVLTGLLDDSGAAWTSAAGHICFCLAKDGAAWQVACRCIPGRLLVYSRWPFAVEDEEDARRQCCEINAQLVQGAVYLPPDGQPVCRTDAALPDAYDAALHIREAIEYNAAAVCRFWQKFLPGPTL</sequence>
<reference evidence="1" key="1">
    <citation type="journal article" date="2021" name="PeerJ">
        <title>Extensive microbial diversity within the chicken gut microbiome revealed by metagenomics and culture.</title>
        <authorList>
            <person name="Gilroy R."/>
            <person name="Ravi A."/>
            <person name="Getino M."/>
            <person name="Pursley I."/>
            <person name="Horton D.L."/>
            <person name="Alikhan N.F."/>
            <person name="Baker D."/>
            <person name="Gharbi K."/>
            <person name="Hall N."/>
            <person name="Watson M."/>
            <person name="Adriaenssens E.M."/>
            <person name="Foster-Nyarko E."/>
            <person name="Jarju S."/>
            <person name="Secka A."/>
            <person name="Antonio M."/>
            <person name="Oren A."/>
            <person name="Chaudhuri R.R."/>
            <person name="La Ragione R."/>
            <person name="Hildebrand F."/>
            <person name="Pallen M.J."/>
        </authorList>
    </citation>
    <scope>NUCLEOTIDE SEQUENCE</scope>
    <source>
        <strain evidence="1">ChiHjej9B8-13557</strain>
    </source>
</reference>
<dbReference type="AlphaFoldDB" id="A0A9D2S8S0"/>
<dbReference type="EMBL" id="DWXX01000157">
    <property type="protein sequence ID" value="HJB59685.1"/>
    <property type="molecule type" value="Genomic_DNA"/>
</dbReference>